<dbReference type="GO" id="GO:0000467">
    <property type="term" value="P:exonucleolytic trimming to generate mature 3'-end of 5.8S rRNA from tricistronic rRNA transcript (SSU-rRNA, 5.8S rRNA, LSU-rRNA)"/>
    <property type="evidence" value="ECO:0007669"/>
    <property type="project" value="TreeGrafter"/>
</dbReference>
<keyword evidence="9" id="KW-1185">Reference proteome</keyword>
<comment type="similarity">
    <text evidence="3">Belongs to the RNase PH family.</text>
</comment>
<dbReference type="PANTHER" id="PTHR11097">
    <property type="entry name" value="EXOSOME COMPLEX EXONUCLEASE RIBOSOMAL RNA PROCESSING PROTEIN"/>
    <property type="match status" value="1"/>
</dbReference>
<dbReference type="Proteomes" id="UP000307440">
    <property type="component" value="Unassembled WGS sequence"/>
</dbReference>
<evidence type="ECO:0000313" key="8">
    <source>
        <dbReference type="EMBL" id="TFK25832.1"/>
    </source>
</evidence>
<dbReference type="GO" id="GO:0071035">
    <property type="term" value="P:nuclear polyadenylation-dependent rRNA catabolic process"/>
    <property type="evidence" value="ECO:0007669"/>
    <property type="project" value="TreeGrafter"/>
</dbReference>
<evidence type="ECO:0000256" key="6">
    <source>
        <dbReference type="ARBA" id="ARBA00042523"/>
    </source>
</evidence>
<keyword evidence="4" id="KW-0963">Cytoplasm</keyword>
<dbReference type="GO" id="GO:0005730">
    <property type="term" value="C:nucleolus"/>
    <property type="evidence" value="ECO:0007669"/>
    <property type="project" value="UniProtKB-SubCell"/>
</dbReference>
<dbReference type="GO" id="GO:0034473">
    <property type="term" value="P:U1 snRNA 3'-end processing"/>
    <property type="evidence" value="ECO:0007669"/>
    <property type="project" value="TreeGrafter"/>
</dbReference>
<dbReference type="Gene3D" id="3.30.230.70">
    <property type="entry name" value="GHMP Kinase, N-terminal domain"/>
    <property type="match status" value="1"/>
</dbReference>
<dbReference type="InterPro" id="IPR020568">
    <property type="entry name" value="Ribosomal_Su5_D2-typ_SF"/>
</dbReference>
<evidence type="ECO:0000259" key="7">
    <source>
        <dbReference type="Pfam" id="PF01138"/>
    </source>
</evidence>
<organism evidence="8 9">
    <name type="scientific">Coprinopsis marcescibilis</name>
    <name type="common">Agaric fungus</name>
    <name type="synonym">Psathyrella marcescibilis</name>
    <dbReference type="NCBI Taxonomy" id="230819"/>
    <lineage>
        <taxon>Eukaryota</taxon>
        <taxon>Fungi</taxon>
        <taxon>Dikarya</taxon>
        <taxon>Basidiomycota</taxon>
        <taxon>Agaricomycotina</taxon>
        <taxon>Agaricomycetes</taxon>
        <taxon>Agaricomycetidae</taxon>
        <taxon>Agaricales</taxon>
        <taxon>Agaricineae</taxon>
        <taxon>Psathyrellaceae</taxon>
        <taxon>Coprinopsis</taxon>
    </lineage>
</organism>
<protein>
    <recommendedName>
        <fullName evidence="6">Ribosomal RNA-processing protein 42</fullName>
    </recommendedName>
</protein>
<accession>A0A5C3KZH7</accession>
<feature type="domain" description="Exoribonuclease phosphorolytic" evidence="7">
    <location>
        <begin position="34"/>
        <end position="175"/>
    </location>
</feature>
<dbReference type="GO" id="GO:0016075">
    <property type="term" value="P:rRNA catabolic process"/>
    <property type="evidence" value="ECO:0007669"/>
    <property type="project" value="TreeGrafter"/>
</dbReference>
<dbReference type="Pfam" id="PF01138">
    <property type="entry name" value="RNase_PH"/>
    <property type="match status" value="1"/>
</dbReference>
<dbReference type="GO" id="GO:0005840">
    <property type="term" value="C:ribosome"/>
    <property type="evidence" value="ECO:0007669"/>
    <property type="project" value="UniProtKB-KW"/>
</dbReference>
<dbReference type="EMBL" id="ML210181">
    <property type="protein sequence ID" value="TFK25832.1"/>
    <property type="molecule type" value="Genomic_DNA"/>
</dbReference>
<dbReference type="InterPro" id="IPR001247">
    <property type="entry name" value="ExoRNase_PH_dom1"/>
</dbReference>
<evidence type="ECO:0000256" key="1">
    <source>
        <dbReference type="ARBA" id="ARBA00004496"/>
    </source>
</evidence>
<dbReference type="GO" id="GO:0000176">
    <property type="term" value="C:nuclear exosome (RNase complex)"/>
    <property type="evidence" value="ECO:0007669"/>
    <property type="project" value="UniProtKB-ARBA"/>
</dbReference>
<keyword evidence="5" id="KW-0271">Exosome</keyword>
<gene>
    <name evidence="8" type="ORF">FA15DRAFT_616801</name>
</gene>
<dbReference type="AlphaFoldDB" id="A0A5C3KZH7"/>
<dbReference type="GO" id="GO:0071038">
    <property type="term" value="P:TRAMP-dependent tRNA surveillance pathway"/>
    <property type="evidence" value="ECO:0007669"/>
    <property type="project" value="TreeGrafter"/>
</dbReference>
<dbReference type="GO" id="GO:0035925">
    <property type="term" value="F:mRNA 3'-UTR AU-rich region binding"/>
    <property type="evidence" value="ECO:0007669"/>
    <property type="project" value="TreeGrafter"/>
</dbReference>
<dbReference type="SUPFAM" id="SSF54211">
    <property type="entry name" value="Ribosomal protein S5 domain 2-like"/>
    <property type="match status" value="1"/>
</dbReference>
<dbReference type="InterPro" id="IPR050590">
    <property type="entry name" value="Exosome_comp_Rrp42_subfam"/>
</dbReference>
<evidence type="ECO:0000256" key="3">
    <source>
        <dbReference type="ARBA" id="ARBA00006678"/>
    </source>
</evidence>
<dbReference type="GO" id="GO:0034476">
    <property type="term" value="P:U5 snRNA 3'-end processing"/>
    <property type="evidence" value="ECO:0007669"/>
    <property type="project" value="TreeGrafter"/>
</dbReference>
<proteinExistence type="inferred from homology"/>
<name>A0A5C3KZH7_COPMA</name>
<dbReference type="GO" id="GO:0000177">
    <property type="term" value="C:cytoplasmic exosome (RNase complex)"/>
    <property type="evidence" value="ECO:0007669"/>
    <property type="project" value="TreeGrafter"/>
</dbReference>
<evidence type="ECO:0000256" key="5">
    <source>
        <dbReference type="ARBA" id="ARBA00022835"/>
    </source>
</evidence>
<dbReference type="STRING" id="230819.A0A5C3KZH7"/>
<comment type="subcellular location">
    <subcellularLocation>
        <location evidence="1">Cytoplasm</location>
    </subcellularLocation>
    <subcellularLocation>
        <location evidence="2">Nucleus</location>
        <location evidence="2">Nucleolus</location>
    </subcellularLocation>
</comment>
<evidence type="ECO:0000256" key="2">
    <source>
        <dbReference type="ARBA" id="ARBA00004604"/>
    </source>
</evidence>
<dbReference type="InterPro" id="IPR036345">
    <property type="entry name" value="ExoRNase_PH_dom2_sf"/>
</dbReference>
<evidence type="ECO:0000256" key="4">
    <source>
        <dbReference type="ARBA" id="ARBA00022490"/>
    </source>
</evidence>
<dbReference type="InterPro" id="IPR027408">
    <property type="entry name" value="PNPase/RNase_PH_dom_sf"/>
</dbReference>
<dbReference type="GO" id="GO:0071028">
    <property type="term" value="P:nuclear mRNA surveillance"/>
    <property type="evidence" value="ECO:0007669"/>
    <property type="project" value="TreeGrafter"/>
</dbReference>
<dbReference type="SUPFAM" id="SSF55666">
    <property type="entry name" value="Ribonuclease PH domain 2-like"/>
    <property type="match status" value="1"/>
</dbReference>
<keyword evidence="8" id="KW-0687">Ribonucleoprotein</keyword>
<dbReference type="PANTHER" id="PTHR11097:SF8">
    <property type="entry name" value="EXOSOME COMPLEX COMPONENT RRP42"/>
    <property type="match status" value="1"/>
</dbReference>
<evidence type="ECO:0000313" key="9">
    <source>
        <dbReference type="Proteomes" id="UP000307440"/>
    </source>
</evidence>
<keyword evidence="8" id="KW-0689">Ribosomal protein</keyword>
<dbReference type="GO" id="GO:0034475">
    <property type="term" value="P:U4 snRNA 3'-end processing"/>
    <property type="evidence" value="ECO:0007669"/>
    <property type="project" value="TreeGrafter"/>
</dbReference>
<dbReference type="OrthoDB" id="272245at2759"/>
<reference evidence="8 9" key="1">
    <citation type="journal article" date="2019" name="Nat. Ecol. Evol.">
        <title>Megaphylogeny resolves global patterns of mushroom evolution.</title>
        <authorList>
            <person name="Varga T."/>
            <person name="Krizsan K."/>
            <person name="Foldi C."/>
            <person name="Dima B."/>
            <person name="Sanchez-Garcia M."/>
            <person name="Sanchez-Ramirez S."/>
            <person name="Szollosi G.J."/>
            <person name="Szarkandi J.G."/>
            <person name="Papp V."/>
            <person name="Albert L."/>
            <person name="Andreopoulos W."/>
            <person name="Angelini C."/>
            <person name="Antonin V."/>
            <person name="Barry K.W."/>
            <person name="Bougher N.L."/>
            <person name="Buchanan P."/>
            <person name="Buyck B."/>
            <person name="Bense V."/>
            <person name="Catcheside P."/>
            <person name="Chovatia M."/>
            <person name="Cooper J."/>
            <person name="Damon W."/>
            <person name="Desjardin D."/>
            <person name="Finy P."/>
            <person name="Geml J."/>
            <person name="Haridas S."/>
            <person name="Hughes K."/>
            <person name="Justo A."/>
            <person name="Karasinski D."/>
            <person name="Kautmanova I."/>
            <person name="Kiss B."/>
            <person name="Kocsube S."/>
            <person name="Kotiranta H."/>
            <person name="LaButti K.M."/>
            <person name="Lechner B.E."/>
            <person name="Liimatainen K."/>
            <person name="Lipzen A."/>
            <person name="Lukacs Z."/>
            <person name="Mihaltcheva S."/>
            <person name="Morgado L.N."/>
            <person name="Niskanen T."/>
            <person name="Noordeloos M.E."/>
            <person name="Ohm R.A."/>
            <person name="Ortiz-Santana B."/>
            <person name="Ovrebo C."/>
            <person name="Racz N."/>
            <person name="Riley R."/>
            <person name="Savchenko A."/>
            <person name="Shiryaev A."/>
            <person name="Soop K."/>
            <person name="Spirin V."/>
            <person name="Szebenyi C."/>
            <person name="Tomsovsky M."/>
            <person name="Tulloss R.E."/>
            <person name="Uehling J."/>
            <person name="Grigoriev I.V."/>
            <person name="Vagvolgyi C."/>
            <person name="Papp T."/>
            <person name="Martin F.M."/>
            <person name="Miettinen O."/>
            <person name="Hibbett D.S."/>
            <person name="Nagy L.G."/>
        </authorList>
    </citation>
    <scope>NUCLEOTIDE SEQUENCE [LARGE SCALE GENOMIC DNA]</scope>
    <source>
        <strain evidence="8 9">CBS 121175</strain>
    </source>
</reference>
<sequence>MASSHISKAESSYIQAGLTSKDPQRLDGRNLGDYRAVALETGVAPLANGSAKLNIGRNPHNGSGGTEVVAATKLEVETLEEGAVDKGRVVCTVTCSPAAYPHLSPNAVEDLQYDLTTVINQTLAHPSLHPGNLRIIPGRKSWLLNVDLVVLADAGNIYDALFMAARAALWDTKVPRTRFVQFKARKGGVDNVGKGGDGMDVHQDVTSGFDTRGAHSAADFELPDYWDEGEVLDGRDRWPICITLNLVPPNHFLDATTSEESAVPLKLLLVFSFASIEVPTIQAMRFIGTGETSSPELRQLIKEGQRYAADTFKALQSKLKAEDVRRNQKTRELFASR</sequence>